<gene>
    <name evidence="3" type="ORF">ACFSUF_02960</name>
</gene>
<dbReference type="CDD" id="cd01948">
    <property type="entry name" value="EAL"/>
    <property type="match status" value="1"/>
</dbReference>
<reference evidence="4" key="1">
    <citation type="journal article" date="2019" name="Int. J. Syst. Evol. Microbiol.">
        <title>The Global Catalogue of Microorganisms (GCM) 10K type strain sequencing project: providing services to taxonomists for standard genome sequencing and annotation.</title>
        <authorList>
            <consortium name="The Broad Institute Genomics Platform"/>
            <consortium name="The Broad Institute Genome Sequencing Center for Infectious Disease"/>
            <person name="Wu L."/>
            <person name="Ma J."/>
        </authorList>
    </citation>
    <scope>NUCLEOTIDE SEQUENCE [LARGE SCALE GENOMIC DNA]</scope>
    <source>
        <strain evidence="4">KCTC 3950</strain>
    </source>
</reference>
<feature type="domain" description="EAL" evidence="2">
    <location>
        <begin position="130"/>
        <end position="382"/>
    </location>
</feature>
<name>A0ABW5P8E1_9BACL</name>
<dbReference type="PANTHER" id="PTHR44757">
    <property type="entry name" value="DIGUANYLATE CYCLASE DGCP"/>
    <property type="match status" value="1"/>
</dbReference>
<dbReference type="InterPro" id="IPR000014">
    <property type="entry name" value="PAS"/>
</dbReference>
<protein>
    <submittedName>
        <fullName evidence="3">EAL domain-containing protein</fullName>
    </submittedName>
</protein>
<dbReference type="Gene3D" id="3.30.450.20">
    <property type="entry name" value="PAS domain"/>
    <property type="match status" value="1"/>
</dbReference>
<feature type="domain" description="PAS" evidence="1">
    <location>
        <begin position="33"/>
        <end position="76"/>
    </location>
</feature>
<proteinExistence type="predicted"/>
<dbReference type="EMBL" id="JBHUME010000002">
    <property type="protein sequence ID" value="MFD2611379.1"/>
    <property type="molecule type" value="Genomic_DNA"/>
</dbReference>
<dbReference type="InterPro" id="IPR035965">
    <property type="entry name" value="PAS-like_dom_sf"/>
</dbReference>
<evidence type="ECO:0000313" key="3">
    <source>
        <dbReference type="EMBL" id="MFD2611379.1"/>
    </source>
</evidence>
<dbReference type="Gene3D" id="3.20.20.450">
    <property type="entry name" value="EAL domain"/>
    <property type="match status" value="1"/>
</dbReference>
<sequence>MRTKEEQAWFTHACTYAAVGMAIIAPDDRWLQVNPYICGMLGYREEELLGTMFKALIHREDIEHERVLYAQLESGGRTSYQLEIRYMHKSGIPLWTLLSVSLICDGEGHLLHVISPLSHTPALSGNYPVLRKLALELRTAIAEHQLELYYQPKISLQSRQITGFEALIRWNHPIRGLVGPMDFIPAAEASGVIIQLGEWVIREACRQAARWQQAEFPFKRLAINISLIQFEQSNLMDILESSISETGVHPERIELEITESVMQSSERTIEVLHRLRAMGFYVTIDDFGTGYSSLSYLKRMPIDAIKMDKIFISDLGSQKDADIAVSIISLAKSLQIRLIAEGVETPEQITFLHKYLCEEVQGYLISRPLRADEMERAYDSICQWAYSLIGSSSLTVIV</sequence>
<dbReference type="PANTHER" id="PTHR44757:SF2">
    <property type="entry name" value="BIOFILM ARCHITECTURE MAINTENANCE PROTEIN MBAA"/>
    <property type="match status" value="1"/>
</dbReference>
<dbReference type="SMART" id="SM00052">
    <property type="entry name" value="EAL"/>
    <property type="match status" value="1"/>
</dbReference>
<dbReference type="PROSITE" id="PS50112">
    <property type="entry name" value="PAS"/>
    <property type="match status" value="1"/>
</dbReference>
<evidence type="ECO:0000313" key="4">
    <source>
        <dbReference type="Proteomes" id="UP001597541"/>
    </source>
</evidence>
<dbReference type="InterPro" id="IPR035919">
    <property type="entry name" value="EAL_sf"/>
</dbReference>
<dbReference type="PROSITE" id="PS50883">
    <property type="entry name" value="EAL"/>
    <property type="match status" value="1"/>
</dbReference>
<dbReference type="Pfam" id="PF00563">
    <property type="entry name" value="EAL"/>
    <property type="match status" value="1"/>
</dbReference>
<dbReference type="InterPro" id="IPR052155">
    <property type="entry name" value="Biofilm_reg_signaling"/>
</dbReference>
<dbReference type="SUPFAM" id="SSF55785">
    <property type="entry name" value="PYP-like sensor domain (PAS domain)"/>
    <property type="match status" value="1"/>
</dbReference>
<organism evidence="3 4">
    <name type="scientific">Paenibacillus gansuensis</name>
    <dbReference type="NCBI Taxonomy" id="306542"/>
    <lineage>
        <taxon>Bacteria</taxon>
        <taxon>Bacillati</taxon>
        <taxon>Bacillota</taxon>
        <taxon>Bacilli</taxon>
        <taxon>Bacillales</taxon>
        <taxon>Paenibacillaceae</taxon>
        <taxon>Paenibacillus</taxon>
    </lineage>
</organism>
<dbReference type="RefSeq" id="WP_377599935.1">
    <property type="nucleotide sequence ID" value="NZ_JBHUME010000002.1"/>
</dbReference>
<dbReference type="NCBIfam" id="TIGR00229">
    <property type="entry name" value="sensory_box"/>
    <property type="match status" value="1"/>
</dbReference>
<dbReference type="SMART" id="SM00091">
    <property type="entry name" value="PAS"/>
    <property type="match status" value="1"/>
</dbReference>
<comment type="caution">
    <text evidence="3">The sequence shown here is derived from an EMBL/GenBank/DDBJ whole genome shotgun (WGS) entry which is preliminary data.</text>
</comment>
<dbReference type="InterPro" id="IPR001633">
    <property type="entry name" value="EAL_dom"/>
</dbReference>
<evidence type="ECO:0000259" key="2">
    <source>
        <dbReference type="PROSITE" id="PS50883"/>
    </source>
</evidence>
<dbReference type="CDD" id="cd00130">
    <property type="entry name" value="PAS"/>
    <property type="match status" value="1"/>
</dbReference>
<accession>A0ABW5P8E1</accession>
<evidence type="ECO:0000259" key="1">
    <source>
        <dbReference type="PROSITE" id="PS50112"/>
    </source>
</evidence>
<dbReference type="SUPFAM" id="SSF141868">
    <property type="entry name" value="EAL domain-like"/>
    <property type="match status" value="1"/>
</dbReference>
<keyword evidence="4" id="KW-1185">Reference proteome</keyword>
<dbReference type="Pfam" id="PF08447">
    <property type="entry name" value="PAS_3"/>
    <property type="match status" value="1"/>
</dbReference>
<dbReference type="Proteomes" id="UP001597541">
    <property type="component" value="Unassembled WGS sequence"/>
</dbReference>
<dbReference type="InterPro" id="IPR013655">
    <property type="entry name" value="PAS_fold_3"/>
</dbReference>